<dbReference type="PROSITE" id="PS51257">
    <property type="entry name" value="PROKAR_LIPOPROTEIN"/>
    <property type="match status" value="1"/>
</dbReference>
<sequence length="301" mass="31827">MRSWITVLVAATCGLSIAACANSGACYDRTRMLPDERQILTAITHGQAGRDLAAAVFAGDQAVVRQMLTSDPQLRTAHVPPATYPDFAPDGQFGDLLTFAVAQCDTGMVDLLLQLGVPADGAIPGSPLTLAVQARDLTIARQLLAAGAHPDQPPGDPFRTMYSATLKSPEAVELLLAHGADPDRRDSTGTSILQTAVDGDAMRSAEVLIRHGGDPWLLGPDGVLPVQGIAEPLILSTEADEAARQRLLRQVGRADRPWPPPSPRDVRRAVAEDRWPISDTPAALVADIKAHAAQDRANPSG</sequence>
<dbReference type="STRING" id="1572751.PK98_13350"/>
<organism evidence="2 3">
    <name type="scientific">Croceibacterium mercuriale</name>
    <dbReference type="NCBI Taxonomy" id="1572751"/>
    <lineage>
        <taxon>Bacteria</taxon>
        <taxon>Pseudomonadati</taxon>
        <taxon>Pseudomonadota</taxon>
        <taxon>Alphaproteobacteria</taxon>
        <taxon>Sphingomonadales</taxon>
        <taxon>Erythrobacteraceae</taxon>
        <taxon>Croceibacterium</taxon>
    </lineage>
</organism>
<keyword evidence="1" id="KW-0732">Signal</keyword>
<name>A0A0B2BTV3_9SPHN</name>
<dbReference type="InterPro" id="IPR036770">
    <property type="entry name" value="Ankyrin_rpt-contain_sf"/>
</dbReference>
<dbReference type="AlphaFoldDB" id="A0A0B2BTV3"/>
<dbReference type="EMBL" id="JTDN01000002">
    <property type="protein sequence ID" value="KHL24864.1"/>
    <property type="molecule type" value="Genomic_DNA"/>
</dbReference>
<dbReference type="SUPFAM" id="SSF48403">
    <property type="entry name" value="Ankyrin repeat"/>
    <property type="match status" value="1"/>
</dbReference>
<evidence type="ECO:0000313" key="2">
    <source>
        <dbReference type="EMBL" id="KHL24864.1"/>
    </source>
</evidence>
<keyword evidence="3" id="KW-1185">Reference proteome</keyword>
<comment type="caution">
    <text evidence="2">The sequence shown here is derived from an EMBL/GenBank/DDBJ whole genome shotgun (WGS) entry which is preliminary data.</text>
</comment>
<dbReference type="Gene3D" id="1.25.40.20">
    <property type="entry name" value="Ankyrin repeat-containing domain"/>
    <property type="match status" value="1"/>
</dbReference>
<dbReference type="Proteomes" id="UP000030988">
    <property type="component" value="Unassembled WGS sequence"/>
</dbReference>
<proteinExistence type="predicted"/>
<dbReference type="RefSeq" id="WP_039097329.1">
    <property type="nucleotide sequence ID" value="NZ_JTDN01000002.1"/>
</dbReference>
<feature type="chain" id="PRO_5002067637" evidence="1">
    <location>
        <begin position="22"/>
        <end position="301"/>
    </location>
</feature>
<evidence type="ECO:0000256" key="1">
    <source>
        <dbReference type="SAM" id="SignalP"/>
    </source>
</evidence>
<reference evidence="2 3" key="1">
    <citation type="submission" date="2014-11" db="EMBL/GenBank/DDBJ databases">
        <title>Draft genome sequence of Kirrobacter mercurialis.</title>
        <authorList>
            <person name="Coil D.A."/>
            <person name="Eisen J.A."/>
        </authorList>
    </citation>
    <scope>NUCLEOTIDE SEQUENCE [LARGE SCALE GENOMIC DNA]</scope>
    <source>
        <strain evidence="2 3">Coronado</strain>
    </source>
</reference>
<accession>A0A0B2BTV3</accession>
<evidence type="ECO:0000313" key="3">
    <source>
        <dbReference type="Proteomes" id="UP000030988"/>
    </source>
</evidence>
<protein>
    <submittedName>
        <fullName evidence="2">Uncharacterized protein</fullName>
    </submittedName>
</protein>
<dbReference type="OrthoDB" id="7543799at2"/>
<feature type="signal peptide" evidence="1">
    <location>
        <begin position="1"/>
        <end position="21"/>
    </location>
</feature>
<gene>
    <name evidence="2" type="ORF">PK98_13350</name>
</gene>